<feature type="compositionally biased region" description="Low complexity" evidence="1">
    <location>
        <begin position="112"/>
        <end position="126"/>
    </location>
</feature>
<comment type="caution">
    <text evidence="2">The sequence shown here is derived from an EMBL/GenBank/DDBJ whole genome shotgun (WGS) entry which is preliminary data.</text>
</comment>
<dbReference type="AlphaFoldDB" id="A0A9P5YRI8"/>
<evidence type="ECO:0000313" key="3">
    <source>
        <dbReference type="Proteomes" id="UP000807469"/>
    </source>
</evidence>
<protein>
    <submittedName>
        <fullName evidence="2">Uncharacterized protein</fullName>
    </submittedName>
</protein>
<evidence type="ECO:0000313" key="2">
    <source>
        <dbReference type="EMBL" id="KAF9473831.1"/>
    </source>
</evidence>
<keyword evidence="3" id="KW-1185">Reference proteome</keyword>
<dbReference type="EMBL" id="MU155413">
    <property type="protein sequence ID" value="KAF9473831.1"/>
    <property type="molecule type" value="Genomic_DNA"/>
</dbReference>
<feature type="region of interest" description="Disordered" evidence="1">
    <location>
        <begin position="95"/>
        <end position="149"/>
    </location>
</feature>
<proteinExistence type="predicted"/>
<accession>A0A9P5YRI8</accession>
<reference evidence="2" key="1">
    <citation type="submission" date="2020-11" db="EMBL/GenBank/DDBJ databases">
        <authorList>
            <consortium name="DOE Joint Genome Institute"/>
            <person name="Ahrendt S."/>
            <person name="Riley R."/>
            <person name="Andreopoulos W."/>
            <person name="Labutti K."/>
            <person name="Pangilinan J."/>
            <person name="Ruiz-Duenas F.J."/>
            <person name="Barrasa J.M."/>
            <person name="Sanchez-Garcia M."/>
            <person name="Camarero S."/>
            <person name="Miyauchi S."/>
            <person name="Serrano A."/>
            <person name="Linde D."/>
            <person name="Babiker R."/>
            <person name="Drula E."/>
            <person name="Ayuso-Fernandez I."/>
            <person name="Pacheco R."/>
            <person name="Padilla G."/>
            <person name="Ferreira P."/>
            <person name="Barriuso J."/>
            <person name="Kellner H."/>
            <person name="Castanera R."/>
            <person name="Alfaro M."/>
            <person name="Ramirez L."/>
            <person name="Pisabarro A.G."/>
            <person name="Kuo A."/>
            <person name="Tritt A."/>
            <person name="Lipzen A."/>
            <person name="He G."/>
            <person name="Yan M."/>
            <person name="Ng V."/>
            <person name="Cullen D."/>
            <person name="Martin F."/>
            <person name="Rosso M.-N."/>
            <person name="Henrissat B."/>
            <person name="Hibbett D."/>
            <person name="Martinez A.T."/>
            <person name="Grigoriev I.V."/>
        </authorList>
    </citation>
    <scope>NUCLEOTIDE SEQUENCE</scope>
    <source>
        <strain evidence="2">CIRM-BRFM 674</strain>
    </source>
</reference>
<name>A0A9P5YRI8_9AGAR</name>
<dbReference type="Proteomes" id="UP000807469">
    <property type="component" value="Unassembled WGS sequence"/>
</dbReference>
<evidence type="ECO:0000256" key="1">
    <source>
        <dbReference type="SAM" id="MobiDB-lite"/>
    </source>
</evidence>
<sequence length="219" mass="23959">MGMGMDRDESRPVDRWFNFSRVWLIFSTTTVASSPPARATPTRSLSIEHGASYYLQRNATTPIASRALRALSSASLCRPSERLCTSLTLLVSPRASTGAPSLRPSTVSQDLTPSSFTPRTPTSGTPIISYGTPADYTRPTSRTPPRYNSELASSVVPSARTLTRLVKASRVLLHPPQPSSRRTRIVPGSIIRAESTAKFMHICDDGRIHTSSFEVLVRK</sequence>
<feature type="compositionally biased region" description="Polar residues" evidence="1">
    <location>
        <begin position="95"/>
        <end position="111"/>
    </location>
</feature>
<organism evidence="2 3">
    <name type="scientific">Pholiota conissans</name>
    <dbReference type="NCBI Taxonomy" id="109636"/>
    <lineage>
        <taxon>Eukaryota</taxon>
        <taxon>Fungi</taxon>
        <taxon>Dikarya</taxon>
        <taxon>Basidiomycota</taxon>
        <taxon>Agaricomycotina</taxon>
        <taxon>Agaricomycetes</taxon>
        <taxon>Agaricomycetidae</taxon>
        <taxon>Agaricales</taxon>
        <taxon>Agaricineae</taxon>
        <taxon>Strophariaceae</taxon>
        <taxon>Pholiota</taxon>
    </lineage>
</organism>
<gene>
    <name evidence="2" type="ORF">BDN70DRAFT_937127</name>
</gene>